<evidence type="ECO:0000259" key="7">
    <source>
        <dbReference type="PROSITE" id="PS50048"/>
    </source>
</evidence>
<dbReference type="RefSeq" id="XP_024705888.1">
    <property type="nucleotide sequence ID" value="XM_024845572.1"/>
</dbReference>
<dbReference type="GO" id="GO:0003677">
    <property type="term" value="F:DNA binding"/>
    <property type="evidence" value="ECO:0007669"/>
    <property type="project" value="UniProtKB-KW"/>
</dbReference>
<keyword evidence="5" id="KW-0804">Transcription</keyword>
<evidence type="ECO:0000313" key="9">
    <source>
        <dbReference type="Proteomes" id="UP000234275"/>
    </source>
</evidence>
<dbReference type="VEuPathDB" id="FungiDB:P170DRAFT_381458"/>
<protein>
    <recommendedName>
        <fullName evidence="7">Zn(2)-C6 fungal-type domain-containing protein</fullName>
    </recommendedName>
</protein>
<evidence type="ECO:0000256" key="4">
    <source>
        <dbReference type="ARBA" id="ARBA00023125"/>
    </source>
</evidence>
<dbReference type="GO" id="GO:0006351">
    <property type="term" value="P:DNA-templated transcription"/>
    <property type="evidence" value="ECO:0007669"/>
    <property type="project" value="InterPro"/>
</dbReference>
<gene>
    <name evidence="8" type="ORF">P170DRAFT_381458</name>
</gene>
<dbReference type="InterPro" id="IPR036864">
    <property type="entry name" value="Zn2-C6_fun-type_DNA-bd_sf"/>
</dbReference>
<dbReference type="Pfam" id="PF04082">
    <property type="entry name" value="Fungal_trans"/>
    <property type="match status" value="1"/>
</dbReference>
<dbReference type="AlphaFoldDB" id="A0A2I2GCH7"/>
<dbReference type="GO" id="GO:0009893">
    <property type="term" value="P:positive regulation of metabolic process"/>
    <property type="evidence" value="ECO:0007669"/>
    <property type="project" value="UniProtKB-ARBA"/>
</dbReference>
<dbReference type="PANTHER" id="PTHR47338:SF16">
    <property type="entry name" value="TRANSCRIPTION FACTOR, PUTATIVE (AFU_ORTHOLOGUE AFUA_2G09360)-RELATED"/>
    <property type="match status" value="1"/>
</dbReference>
<dbReference type="InterPro" id="IPR001138">
    <property type="entry name" value="Zn2Cys6_DnaBD"/>
</dbReference>
<keyword evidence="3" id="KW-0805">Transcription regulation</keyword>
<dbReference type="SUPFAM" id="SSF57701">
    <property type="entry name" value="Zn2/Cys6 DNA-binding domain"/>
    <property type="match status" value="1"/>
</dbReference>
<dbReference type="CDD" id="cd12148">
    <property type="entry name" value="fungal_TF_MHR"/>
    <property type="match status" value="1"/>
</dbReference>
<dbReference type="PROSITE" id="PS50048">
    <property type="entry name" value="ZN2_CY6_FUNGAL_2"/>
    <property type="match status" value="1"/>
</dbReference>
<dbReference type="OrthoDB" id="1924787at2759"/>
<reference evidence="8 9" key="1">
    <citation type="submission" date="2016-12" db="EMBL/GenBank/DDBJ databases">
        <title>The genomes of Aspergillus section Nigri reveals drivers in fungal speciation.</title>
        <authorList>
            <consortium name="DOE Joint Genome Institute"/>
            <person name="Vesth T.C."/>
            <person name="Nybo J."/>
            <person name="Theobald S."/>
            <person name="Brandl J."/>
            <person name="Frisvad J.C."/>
            <person name="Nielsen K.F."/>
            <person name="Lyhne E.K."/>
            <person name="Kogle M.E."/>
            <person name="Kuo A."/>
            <person name="Riley R."/>
            <person name="Clum A."/>
            <person name="Nolan M."/>
            <person name="Lipzen A."/>
            <person name="Salamov A."/>
            <person name="Henrissat B."/>
            <person name="Wiebenga A."/>
            <person name="De Vries R.P."/>
            <person name="Grigoriev I.V."/>
            <person name="Mortensen U.H."/>
            <person name="Andersen M.R."/>
            <person name="Baker S.E."/>
        </authorList>
    </citation>
    <scope>NUCLEOTIDE SEQUENCE [LARGE SCALE GENOMIC DNA]</scope>
    <source>
        <strain evidence="8 9">IBT 23096</strain>
    </source>
</reference>
<evidence type="ECO:0000256" key="1">
    <source>
        <dbReference type="ARBA" id="ARBA00004123"/>
    </source>
</evidence>
<dbReference type="GO" id="GO:0005634">
    <property type="term" value="C:nucleus"/>
    <property type="evidence" value="ECO:0007669"/>
    <property type="project" value="UniProtKB-SubCell"/>
</dbReference>
<dbReference type="GO" id="GO:0008270">
    <property type="term" value="F:zinc ion binding"/>
    <property type="evidence" value="ECO:0007669"/>
    <property type="project" value="InterPro"/>
</dbReference>
<keyword evidence="9" id="KW-1185">Reference proteome</keyword>
<sequence length="528" mass="59604">MESNRHKRTRAGACATCRARKRRCVPADRGSTCQMCLLLSIPCSLNSGSRLRIQPPNGLVGSSQLTERSPSVDRSRELLYELVPLYFRFIHNIAHTMFHVPSFMRRLNEGKAFMVHIHAMCALAARYSNNRIFDGISPCLRGRIFASEAVRLCQQHIASPSLETVQGFILISYYFAGEGEVQAKHVYAGLARLHAEALPMSAIPNDSNVVYEEEYRRTWLSVHIANHWSASDMSMEPMGLGGDSRVPPAIDDVSFHMPCPELVGEGPSMSSTPRRDMWAQMAKTLDIFTEINKLLRQLSRGLISFDDYCVNASFLENRLDQWAGNLPLDLGYNLTNIMLFVDQQLGRTFLSMHIGYYHFQQMLLFPFLDARAAQNTAESTVRHGAAKCKSSANLVAEILQYSTKIKNCELEYFIYGHIAVVSSCVHLHTLLFSDVSLELDMARQQLVSNFQYLMSLKSYWPVVQYSITRLQTFQNSCRDSASDPFAMDNWMARFLTEHSSVLSERQLIVSSNGHVPDNEAFIPTAIPS</sequence>
<name>A0A2I2GCH7_9EURO</name>
<evidence type="ECO:0000313" key="8">
    <source>
        <dbReference type="EMBL" id="PLB50586.1"/>
    </source>
</evidence>
<dbReference type="PROSITE" id="PS00463">
    <property type="entry name" value="ZN2_CY6_FUNGAL_1"/>
    <property type="match status" value="1"/>
</dbReference>
<evidence type="ECO:0000256" key="5">
    <source>
        <dbReference type="ARBA" id="ARBA00023163"/>
    </source>
</evidence>
<dbReference type="InterPro" id="IPR007219">
    <property type="entry name" value="XnlR_reg_dom"/>
</dbReference>
<dbReference type="GO" id="GO:0000981">
    <property type="term" value="F:DNA-binding transcription factor activity, RNA polymerase II-specific"/>
    <property type="evidence" value="ECO:0007669"/>
    <property type="project" value="InterPro"/>
</dbReference>
<keyword evidence="2" id="KW-0479">Metal-binding</keyword>
<dbReference type="Proteomes" id="UP000234275">
    <property type="component" value="Unassembled WGS sequence"/>
</dbReference>
<evidence type="ECO:0000256" key="3">
    <source>
        <dbReference type="ARBA" id="ARBA00023015"/>
    </source>
</evidence>
<keyword evidence="6" id="KW-0539">Nucleus</keyword>
<keyword evidence="4" id="KW-0238">DNA-binding</keyword>
<comment type="subcellular location">
    <subcellularLocation>
        <location evidence="1">Nucleus</location>
    </subcellularLocation>
</comment>
<evidence type="ECO:0000256" key="6">
    <source>
        <dbReference type="ARBA" id="ARBA00023242"/>
    </source>
</evidence>
<dbReference type="GeneID" id="36553271"/>
<dbReference type="Gene3D" id="4.10.240.10">
    <property type="entry name" value="Zn(2)-C6 fungal-type DNA-binding domain"/>
    <property type="match status" value="1"/>
</dbReference>
<dbReference type="EMBL" id="MSFO01000003">
    <property type="protein sequence ID" value="PLB50586.1"/>
    <property type="molecule type" value="Genomic_DNA"/>
</dbReference>
<accession>A0A2I2GCH7</accession>
<evidence type="ECO:0000256" key="2">
    <source>
        <dbReference type="ARBA" id="ARBA00022723"/>
    </source>
</evidence>
<organism evidence="8 9">
    <name type="scientific">Aspergillus steynii IBT 23096</name>
    <dbReference type="NCBI Taxonomy" id="1392250"/>
    <lineage>
        <taxon>Eukaryota</taxon>
        <taxon>Fungi</taxon>
        <taxon>Dikarya</taxon>
        <taxon>Ascomycota</taxon>
        <taxon>Pezizomycotina</taxon>
        <taxon>Eurotiomycetes</taxon>
        <taxon>Eurotiomycetidae</taxon>
        <taxon>Eurotiales</taxon>
        <taxon>Aspergillaceae</taxon>
        <taxon>Aspergillus</taxon>
        <taxon>Aspergillus subgen. Circumdati</taxon>
    </lineage>
</organism>
<feature type="domain" description="Zn(2)-C6 fungal-type" evidence="7">
    <location>
        <begin position="13"/>
        <end position="45"/>
    </location>
</feature>
<proteinExistence type="predicted"/>
<dbReference type="InterPro" id="IPR050815">
    <property type="entry name" value="TF_fung"/>
</dbReference>
<dbReference type="PANTHER" id="PTHR47338">
    <property type="entry name" value="ZN(II)2CYS6 TRANSCRIPTION FACTOR (EUROFUNG)-RELATED"/>
    <property type="match status" value="1"/>
</dbReference>
<dbReference type="CDD" id="cd00067">
    <property type="entry name" value="GAL4"/>
    <property type="match status" value="1"/>
</dbReference>
<comment type="caution">
    <text evidence="8">The sequence shown here is derived from an EMBL/GenBank/DDBJ whole genome shotgun (WGS) entry which is preliminary data.</text>
</comment>
<dbReference type="SMART" id="SM00066">
    <property type="entry name" value="GAL4"/>
    <property type="match status" value="1"/>
</dbReference>